<dbReference type="OrthoDB" id="3929326at2759"/>
<feature type="compositionally biased region" description="Basic and acidic residues" evidence="1">
    <location>
        <begin position="57"/>
        <end position="79"/>
    </location>
</feature>
<evidence type="ECO:0000256" key="1">
    <source>
        <dbReference type="SAM" id="MobiDB-lite"/>
    </source>
</evidence>
<sequence length="237" mass="27623">MLASMFETMTKNLQRTIRDSASRSRSRRRPDYNHRSETAAQDHFMSGGRGPPPQQRAMDHNIPDEGTREDNQPRQHPLAEDQGYNQHYPAQKGKQPLPTQDYRYMQNGEQAPRYGNSNYENYNRATLRNQDYYNGYQHQNARELTPEEARITEDINLCKRMGGTIKFSPETIGFFWPDMSLAEHPKDTVEISGKTNYRNVRDFIDAAERIIQTKTMPVHIVRNNLHLCLKGIGTTWY</sequence>
<gene>
    <name evidence="2" type="ORF">K504DRAFT_456137</name>
</gene>
<evidence type="ECO:0000313" key="2">
    <source>
        <dbReference type="EMBL" id="KAF2708080.1"/>
    </source>
</evidence>
<organism evidence="2 3">
    <name type="scientific">Pleomassaria siparia CBS 279.74</name>
    <dbReference type="NCBI Taxonomy" id="1314801"/>
    <lineage>
        <taxon>Eukaryota</taxon>
        <taxon>Fungi</taxon>
        <taxon>Dikarya</taxon>
        <taxon>Ascomycota</taxon>
        <taxon>Pezizomycotina</taxon>
        <taxon>Dothideomycetes</taxon>
        <taxon>Pleosporomycetidae</taxon>
        <taxon>Pleosporales</taxon>
        <taxon>Pleomassariaceae</taxon>
        <taxon>Pleomassaria</taxon>
    </lineage>
</organism>
<name>A0A6G1K5P1_9PLEO</name>
<protein>
    <submittedName>
        <fullName evidence="2">Uncharacterized protein</fullName>
    </submittedName>
</protein>
<dbReference type="EMBL" id="MU005772">
    <property type="protein sequence ID" value="KAF2708080.1"/>
    <property type="molecule type" value="Genomic_DNA"/>
</dbReference>
<evidence type="ECO:0000313" key="3">
    <source>
        <dbReference type="Proteomes" id="UP000799428"/>
    </source>
</evidence>
<dbReference type="AlphaFoldDB" id="A0A6G1K5P1"/>
<keyword evidence="3" id="KW-1185">Reference proteome</keyword>
<proteinExistence type="predicted"/>
<dbReference type="Proteomes" id="UP000799428">
    <property type="component" value="Unassembled WGS sequence"/>
</dbReference>
<accession>A0A6G1K5P1</accession>
<feature type="region of interest" description="Disordered" evidence="1">
    <location>
        <begin position="1"/>
        <end position="100"/>
    </location>
</feature>
<reference evidence="2" key="1">
    <citation type="journal article" date="2020" name="Stud. Mycol.">
        <title>101 Dothideomycetes genomes: a test case for predicting lifestyles and emergence of pathogens.</title>
        <authorList>
            <person name="Haridas S."/>
            <person name="Albert R."/>
            <person name="Binder M."/>
            <person name="Bloem J."/>
            <person name="Labutti K."/>
            <person name="Salamov A."/>
            <person name="Andreopoulos B."/>
            <person name="Baker S."/>
            <person name="Barry K."/>
            <person name="Bills G."/>
            <person name="Bluhm B."/>
            <person name="Cannon C."/>
            <person name="Castanera R."/>
            <person name="Culley D."/>
            <person name="Daum C."/>
            <person name="Ezra D."/>
            <person name="Gonzalez J."/>
            <person name="Henrissat B."/>
            <person name="Kuo A."/>
            <person name="Liang C."/>
            <person name="Lipzen A."/>
            <person name="Lutzoni F."/>
            <person name="Magnuson J."/>
            <person name="Mondo S."/>
            <person name="Nolan M."/>
            <person name="Ohm R."/>
            <person name="Pangilinan J."/>
            <person name="Park H.-J."/>
            <person name="Ramirez L."/>
            <person name="Alfaro M."/>
            <person name="Sun H."/>
            <person name="Tritt A."/>
            <person name="Yoshinaga Y."/>
            <person name="Zwiers L.-H."/>
            <person name="Turgeon B."/>
            <person name="Goodwin S."/>
            <person name="Spatafora J."/>
            <person name="Crous P."/>
            <person name="Grigoriev I."/>
        </authorList>
    </citation>
    <scope>NUCLEOTIDE SEQUENCE</scope>
    <source>
        <strain evidence="2">CBS 279.74</strain>
    </source>
</reference>